<dbReference type="AlphaFoldDB" id="A0A1H2SRH6"/>
<dbReference type="EMBL" id="FNOK01000002">
    <property type="protein sequence ID" value="SDW34200.1"/>
    <property type="molecule type" value="Genomic_DNA"/>
</dbReference>
<name>A0A1H2SRH6_9PSEU</name>
<feature type="region of interest" description="Disordered" evidence="1">
    <location>
        <begin position="38"/>
        <end position="91"/>
    </location>
</feature>
<organism evidence="2 3">
    <name type="scientific">Saccharopolyspora shandongensis</name>
    <dbReference type="NCBI Taxonomy" id="418495"/>
    <lineage>
        <taxon>Bacteria</taxon>
        <taxon>Bacillati</taxon>
        <taxon>Actinomycetota</taxon>
        <taxon>Actinomycetes</taxon>
        <taxon>Pseudonocardiales</taxon>
        <taxon>Pseudonocardiaceae</taxon>
        <taxon>Saccharopolyspora</taxon>
    </lineage>
</organism>
<evidence type="ECO:0000256" key="1">
    <source>
        <dbReference type="SAM" id="MobiDB-lite"/>
    </source>
</evidence>
<evidence type="ECO:0000313" key="3">
    <source>
        <dbReference type="Proteomes" id="UP000199529"/>
    </source>
</evidence>
<reference evidence="3" key="1">
    <citation type="submission" date="2016-10" db="EMBL/GenBank/DDBJ databases">
        <authorList>
            <person name="Varghese N."/>
            <person name="Submissions S."/>
        </authorList>
    </citation>
    <scope>NUCLEOTIDE SEQUENCE [LARGE SCALE GENOMIC DNA]</scope>
    <source>
        <strain evidence="3">CGMCC 4.3530</strain>
    </source>
</reference>
<proteinExistence type="predicted"/>
<dbReference type="Proteomes" id="UP000199529">
    <property type="component" value="Unassembled WGS sequence"/>
</dbReference>
<gene>
    <name evidence="2" type="ORF">SAMN05216215_1002306</name>
</gene>
<evidence type="ECO:0000313" key="2">
    <source>
        <dbReference type="EMBL" id="SDW34200.1"/>
    </source>
</evidence>
<sequence length="91" mass="9013">MLANIVSGIGAFIALAVLLLMSLSSVLPEIVDRVAARRGASKAGAPVSPRAGRFPGNAGSSGPARRTVASSVRGTGSHSVLPAGHAGSLPW</sequence>
<protein>
    <submittedName>
        <fullName evidence="2">Uncharacterized protein</fullName>
    </submittedName>
</protein>
<dbReference type="STRING" id="418495.SAMN05216215_1002306"/>
<keyword evidence="3" id="KW-1185">Reference proteome</keyword>
<feature type="compositionally biased region" description="Polar residues" evidence="1">
    <location>
        <begin position="68"/>
        <end position="78"/>
    </location>
</feature>
<accession>A0A1H2SRH6</accession>